<evidence type="ECO:0000256" key="2">
    <source>
        <dbReference type="ARBA" id="ARBA00012438"/>
    </source>
</evidence>
<dbReference type="eggNOG" id="COG0784">
    <property type="taxonomic scope" value="Bacteria"/>
</dbReference>
<dbReference type="InterPro" id="IPR035965">
    <property type="entry name" value="PAS-like_dom_sf"/>
</dbReference>
<dbReference type="CDD" id="cd00082">
    <property type="entry name" value="HisKA"/>
    <property type="match status" value="1"/>
</dbReference>
<dbReference type="AlphaFoldDB" id="A0A0D6IAK4"/>
<dbReference type="PROSITE" id="PS50894">
    <property type="entry name" value="HPT"/>
    <property type="match status" value="1"/>
</dbReference>
<evidence type="ECO:0000313" key="12">
    <source>
        <dbReference type="EMBL" id="MCZ8405752.1"/>
    </source>
</evidence>
<evidence type="ECO:0000256" key="4">
    <source>
        <dbReference type="ARBA" id="ARBA00022729"/>
    </source>
</evidence>
<dbReference type="SUPFAM" id="SSF55874">
    <property type="entry name" value="ATPase domain of HSP90 chaperone/DNA topoisomerase II/histidine kinase"/>
    <property type="match status" value="1"/>
</dbReference>
<dbReference type="PRINTS" id="PR00344">
    <property type="entry name" value="BCTRLSENSOR"/>
</dbReference>
<dbReference type="PROSITE" id="PS50110">
    <property type="entry name" value="RESPONSE_REGULATORY"/>
    <property type="match status" value="1"/>
</dbReference>
<comment type="caution">
    <text evidence="12">The sequence shown here is derived from an EMBL/GenBank/DDBJ whole genome shotgun (WGS) entry which is preliminary data.</text>
</comment>
<feature type="transmembrane region" description="Helical" evidence="11">
    <location>
        <begin position="332"/>
        <end position="355"/>
    </location>
</feature>
<dbReference type="Pfam" id="PF01627">
    <property type="entry name" value="Hpt"/>
    <property type="match status" value="1"/>
</dbReference>
<accession>A0A0D6IAK4</accession>
<dbReference type="Pfam" id="PF02518">
    <property type="entry name" value="HATPase_c"/>
    <property type="match status" value="1"/>
</dbReference>
<evidence type="ECO:0000256" key="10">
    <source>
        <dbReference type="PROSITE-ProRule" id="PRU00169"/>
    </source>
</evidence>
<dbReference type="InterPro" id="IPR008207">
    <property type="entry name" value="Sig_transdc_His_kin_Hpt_dom"/>
</dbReference>
<dbReference type="InterPro" id="IPR036097">
    <property type="entry name" value="HisK_dim/P_sf"/>
</dbReference>
<evidence type="ECO:0000256" key="9">
    <source>
        <dbReference type="PROSITE-ProRule" id="PRU00110"/>
    </source>
</evidence>
<keyword evidence="11" id="KW-1133">Transmembrane helix</keyword>
<feature type="modified residue" description="4-aspartylphosphate" evidence="10">
    <location>
        <position position="901"/>
    </location>
</feature>
<dbReference type="CDD" id="cd16922">
    <property type="entry name" value="HATPase_EvgS-ArcB-TorS-like"/>
    <property type="match status" value="1"/>
</dbReference>
<dbReference type="CDD" id="cd17546">
    <property type="entry name" value="REC_hyHK_CKI1_RcsC-like"/>
    <property type="match status" value="1"/>
</dbReference>
<dbReference type="InterPro" id="IPR001789">
    <property type="entry name" value="Sig_transdc_resp-reg_receiver"/>
</dbReference>
<dbReference type="InterPro" id="IPR036641">
    <property type="entry name" value="HPT_dom_sf"/>
</dbReference>
<dbReference type="Gene3D" id="1.10.287.130">
    <property type="match status" value="1"/>
</dbReference>
<dbReference type="InterPro" id="IPR011006">
    <property type="entry name" value="CheY-like_superfamily"/>
</dbReference>
<keyword evidence="11" id="KW-0812">Transmembrane</keyword>
<dbReference type="EMBL" id="JAPZVI010000050">
    <property type="protein sequence ID" value="MCZ8405752.1"/>
    <property type="molecule type" value="Genomic_DNA"/>
</dbReference>
<dbReference type="PANTHER" id="PTHR45339">
    <property type="entry name" value="HYBRID SIGNAL TRANSDUCTION HISTIDINE KINASE J"/>
    <property type="match status" value="1"/>
</dbReference>
<keyword evidence="3 10" id="KW-0597">Phosphoprotein</keyword>
<dbReference type="eggNOG" id="COG2205">
    <property type="taxonomic scope" value="Bacteria"/>
</dbReference>
<keyword evidence="6" id="KW-0843">Virulence</keyword>
<sequence length="1078" mass="117048">MKLDTPLIKVIRASRRLNIALFGVLPLLLVLGGVLYWGAQRILQQEEEKLRIDFSVLVGYIHAHETVLQSLHAQGLNPDGRRLVTATPVRETPGFDRAAGEFFDGQHAIAAMPFSLLCQSPDACPVVDGVFTGIGGYLSDFYSTRWAASVYPAAPLFIISPSQQLSLSVPAISTVSGFEPLTRQTFLSVVDAVGRAAGGADPEDRSHGEGPRVTWLRDADLPDMLIGMLPVTLPLNTRDGTLTARRSVYAVSLLSRGRVSISEQILREPLYDQFWLQHKGTGVLIGEGAPPAVGQPGFHFGGDGLVLRIADRTGSWTGYYKLNYGSFFRANMWLPITVLLMLGLGLAAGAVYLLWYNRRVIQPAEIAHLDMVESEEFNRTVLDTAPVALCVLSRLDGRVVFGNALAIQWLGIAVGEQPRDSPEANKLLRQVLGASRPGTIETFRTHEGRPLFVAFAPTRYKKQDVVLCAFADISARAEMEHTLAQAKQQADRANEAKSTFLATMSHEIRTPLYGVLGTLEVLSLTHLDDEQRRHVDRIQDSSVILQQLISDILDITKIESGQLGLEMDGFDPRELVQHCVASYAGMAEQKGLVIYSCIDTSTPAWVVGDGGRIRQILNNLVNNAIKFTDSGHVVARLRAEVLPDGRARLHFQVVDSGVGISAENQVCLFEPFYQIDSGSHLVRGAGIGLSICARLAELMGSTIQVTSELGLGSSFSIAIDLDTAEPPPGPSPRLDGLRVYVRSARKELSENICQWLAYWGAQASVAPAVIARDEDSDGVLVDVHIVGDAAAPTEWRGPVVSAGGRDVRGTALYRADRHYLSSIGFALERWARGDTDTAKDTATPHYAPLNLRILVAEDNPINQVTMCDQLEQLGCQVTVAPDGAEALAQWNIEPFDVVLTDVNMPRMNGYELAGALRAQGVTVPIIGVTANALKDEEARCKAAGMSNWLVKPIKLSLLWSQLRAVRGEPAAPRTTAGAAEAASPRAAPPIVGKYREVFLETMTQDLARMEQAEADGNARDLRAVLHRMRGGFAAVQAMDLYQQAESAEDRLVADGLNDAVRALLTALAVSLRQTLAEL</sequence>
<dbReference type="KEGG" id="axx:ERS451415_04411"/>
<dbReference type="GO" id="GO:0005524">
    <property type="term" value="F:ATP binding"/>
    <property type="evidence" value="ECO:0007669"/>
    <property type="project" value="UniProtKB-KW"/>
</dbReference>
<dbReference type="InterPro" id="IPR003594">
    <property type="entry name" value="HATPase_dom"/>
</dbReference>
<evidence type="ECO:0000256" key="1">
    <source>
        <dbReference type="ARBA" id="ARBA00000085"/>
    </source>
</evidence>
<dbReference type="Pfam" id="PF00072">
    <property type="entry name" value="Response_reg"/>
    <property type="match status" value="1"/>
</dbReference>
<dbReference type="Gene3D" id="1.20.120.160">
    <property type="entry name" value="HPT domain"/>
    <property type="match status" value="1"/>
</dbReference>
<keyword evidence="5" id="KW-0902">Two-component regulatory system</keyword>
<dbReference type="Pfam" id="PF00512">
    <property type="entry name" value="HisKA"/>
    <property type="match status" value="1"/>
</dbReference>
<dbReference type="SUPFAM" id="SSF55785">
    <property type="entry name" value="PYP-like sensor domain (PAS domain)"/>
    <property type="match status" value="1"/>
</dbReference>
<gene>
    <name evidence="12" type="ORF">O9570_30185</name>
</gene>
<comment type="catalytic activity">
    <reaction evidence="1">
        <text>ATP + protein L-histidine = ADP + protein N-phospho-L-histidine.</text>
        <dbReference type="EC" id="2.7.13.3"/>
    </reaction>
</comment>
<dbReference type="SUPFAM" id="SSF52172">
    <property type="entry name" value="CheY-like"/>
    <property type="match status" value="1"/>
</dbReference>
<dbReference type="InterPro" id="IPR004358">
    <property type="entry name" value="Sig_transdc_His_kin-like_C"/>
</dbReference>
<evidence type="ECO:0000256" key="7">
    <source>
        <dbReference type="ARBA" id="ARBA00058004"/>
    </source>
</evidence>
<dbReference type="FunFam" id="3.30.565.10:FF:000010">
    <property type="entry name" value="Sensor histidine kinase RcsC"/>
    <property type="match status" value="1"/>
</dbReference>
<evidence type="ECO:0000256" key="3">
    <source>
        <dbReference type="ARBA" id="ARBA00022553"/>
    </source>
</evidence>
<organism evidence="12 13">
    <name type="scientific">Alcaligenes xylosoxydans xylosoxydans</name>
    <name type="common">Achromobacter xylosoxidans</name>
    <dbReference type="NCBI Taxonomy" id="85698"/>
    <lineage>
        <taxon>Bacteria</taxon>
        <taxon>Pseudomonadati</taxon>
        <taxon>Pseudomonadota</taxon>
        <taxon>Betaproteobacteria</taxon>
        <taxon>Burkholderiales</taxon>
        <taxon>Alcaligenaceae</taxon>
        <taxon>Achromobacter</taxon>
    </lineage>
</organism>
<evidence type="ECO:0000256" key="11">
    <source>
        <dbReference type="SAM" id="Phobius"/>
    </source>
</evidence>
<reference evidence="12" key="1">
    <citation type="submission" date="2022-12" db="EMBL/GenBank/DDBJ databases">
        <authorList>
            <person name="Voronina O.L."/>
            <person name="Kunda M.S."/>
            <person name="Ryzhova N."/>
            <person name="Aksenova E.I."/>
        </authorList>
    </citation>
    <scope>NUCLEOTIDE SEQUENCE</scope>
    <source>
        <strain evidence="12">SCCH136:Ach223948</strain>
    </source>
</reference>
<evidence type="ECO:0000313" key="13">
    <source>
        <dbReference type="Proteomes" id="UP001141992"/>
    </source>
</evidence>
<name>A0A0D6IAK4_ALCXX</name>
<evidence type="ECO:0000256" key="5">
    <source>
        <dbReference type="ARBA" id="ARBA00023012"/>
    </source>
</evidence>
<dbReference type="PANTHER" id="PTHR45339:SF6">
    <property type="entry name" value="SENSORY HISTIDINE PROTEIN KINASE"/>
    <property type="match status" value="1"/>
</dbReference>
<proteinExistence type="predicted"/>
<dbReference type="Gene3D" id="3.30.565.10">
    <property type="entry name" value="Histidine kinase-like ATPase, C-terminal domain"/>
    <property type="match status" value="1"/>
</dbReference>
<evidence type="ECO:0000256" key="8">
    <source>
        <dbReference type="ARBA" id="ARBA00070152"/>
    </source>
</evidence>
<protein>
    <recommendedName>
        <fullName evidence="8">Virulence sensor protein BvgS</fullName>
        <ecNumber evidence="2">2.7.13.3</ecNumber>
    </recommendedName>
</protein>
<dbReference type="SUPFAM" id="SSF47384">
    <property type="entry name" value="Homodimeric domain of signal transducing histidine kinase"/>
    <property type="match status" value="1"/>
</dbReference>
<comment type="function">
    <text evidence="7">Member of the two-component regulatory system BvgS/BvgA. Phosphorylates BvgA via a four-step phosphorelay in response to environmental signals.</text>
</comment>
<dbReference type="InterPro" id="IPR036890">
    <property type="entry name" value="HATPase_C_sf"/>
</dbReference>
<keyword evidence="11" id="KW-0472">Membrane</keyword>
<dbReference type="Gene3D" id="3.30.450.20">
    <property type="entry name" value="PAS domain"/>
    <property type="match status" value="1"/>
</dbReference>
<feature type="transmembrane region" description="Helical" evidence="11">
    <location>
        <begin position="20"/>
        <end position="39"/>
    </location>
</feature>
<dbReference type="SMART" id="SM00388">
    <property type="entry name" value="HisKA"/>
    <property type="match status" value="1"/>
</dbReference>
<dbReference type="SMART" id="SM00387">
    <property type="entry name" value="HATPase_c"/>
    <property type="match status" value="1"/>
</dbReference>
<dbReference type="InterPro" id="IPR005467">
    <property type="entry name" value="His_kinase_dom"/>
</dbReference>
<dbReference type="SMART" id="SM00448">
    <property type="entry name" value="REC"/>
    <property type="match status" value="1"/>
</dbReference>
<dbReference type="PROSITE" id="PS50109">
    <property type="entry name" value="HIS_KIN"/>
    <property type="match status" value="1"/>
</dbReference>
<feature type="modified residue" description="Phosphohistidine" evidence="9">
    <location>
        <position position="1026"/>
    </location>
</feature>
<keyword evidence="4" id="KW-0732">Signal</keyword>
<dbReference type="Gene3D" id="3.40.50.2300">
    <property type="match status" value="1"/>
</dbReference>
<dbReference type="RefSeq" id="WP_049055008.1">
    <property type="nucleotide sequence ID" value="NZ_CP043820.1"/>
</dbReference>
<evidence type="ECO:0000256" key="6">
    <source>
        <dbReference type="ARBA" id="ARBA00023026"/>
    </source>
</evidence>
<dbReference type="Proteomes" id="UP001141992">
    <property type="component" value="Unassembled WGS sequence"/>
</dbReference>
<dbReference type="SUPFAM" id="SSF47226">
    <property type="entry name" value="Histidine-containing phosphotransfer domain, HPT domain"/>
    <property type="match status" value="1"/>
</dbReference>
<dbReference type="GO" id="GO:0005886">
    <property type="term" value="C:plasma membrane"/>
    <property type="evidence" value="ECO:0007669"/>
    <property type="project" value="UniProtKB-SubCell"/>
</dbReference>
<dbReference type="InterPro" id="IPR003661">
    <property type="entry name" value="HisK_dim/P_dom"/>
</dbReference>
<dbReference type="EC" id="2.7.13.3" evidence="2"/>
<dbReference type="GO" id="GO:0000155">
    <property type="term" value="F:phosphorelay sensor kinase activity"/>
    <property type="evidence" value="ECO:0007669"/>
    <property type="project" value="InterPro"/>
</dbReference>